<feature type="compositionally biased region" description="Basic and acidic residues" evidence="1">
    <location>
        <begin position="62"/>
        <end position="73"/>
    </location>
</feature>
<dbReference type="EMBL" id="CAADRP010001763">
    <property type="protein sequence ID" value="VFU51597.1"/>
    <property type="molecule type" value="Genomic_DNA"/>
</dbReference>
<protein>
    <submittedName>
        <fullName evidence="2">Uncharacterized protein</fullName>
    </submittedName>
</protein>
<evidence type="ECO:0000313" key="2">
    <source>
        <dbReference type="EMBL" id="VFU51597.1"/>
    </source>
</evidence>
<feature type="region of interest" description="Disordered" evidence="1">
    <location>
        <begin position="45"/>
        <end position="73"/>
    </location>
</feature>
<reference evidence="2" key="1">
    <citation type="submission" date="2019-03" db="EMBL/GenBank/DDBJ databases">
        <authorList>
            <person name="Mank J."/>
            <person name="Almeida P."/>
        </authorList>
    </citation>
    <scope>NUCLEOTIDE SEQUENCE</scope>
    <source>
        <strain evidence="2">78183</strain>
    </source>
</reference>
<name>A0A6N2MF87_SALVM</name>
<organism evidence="2">
    <name type="scientific">Salix viminalis</name>
    <name type="common">Common osier</name>
    <name type="synonym">Basket willow</name>
    <dbReference type="NCBI Taxonomy" id="40686"/>
    <lineage>
        <taxon>Eukaryota</taxon>
        <taxon>Viridiplantae</taxon>
        <taxon>Streptophyta</taxon>
        <taxon>Embryophyta</taxon>
        <taxon>Tracheophyta</taxon>
        <taxon>Spermatophyta</taxon>
        <taxon>Magnoliopsida</taxon>
        <taxon>eudicotyledons</taxon>
        <taxon>Gunneridae</taxon>
        <taxon>Pentapetalae</taxon>
        <taxon>rosids</taxon>
        <taxon>fabids</taxon>
        <taxon>Malpighiales</taxon>
        <taxon>Salicaceae</taxon>
        <taxon>Saliceae</taxon>
        <taxon>Salix</taxon>
    </lineage>
</organism>
<accession>A0A6N2MF87</accession>
<proteinExistence type="predicted"/>
<evidence type="ECO:0000256" key="1">
    <source>
        <dbReference type="SAM" id="MobiDB-lite"/>
    </source>
</evidence>
<dbReference type="AlphaFoldDB" id="A0A6N2MF87"/>
<gene>
    <name evidence="2" type="ORF">SVIM_LOCUS349407</name>
</gene>
<sequence length="73" mass="8315">MGKNIHNRDNEKVLPSSRYGRTCKKLQYYCSSDEVGLCETGISESDGRRTRYNAGPKNGTSDMRRSHEPLSYL</sequence>